<dbReference type="PANTHER" id="PTHR40940:SF1">
    <property type="entry name" value="PROTEIN BATD"/>
    <property type="match status" value="1"/>
</dbReference>
<feature type="chain" id="PRO_5047298862" evidence="2">
    <location>
        <begin position="20"/>
        <end position="570"/>
    </location>
</feature>
<dbReference type="Proteomes" id="UP001308005">
    <property type="component" value="Unassembled WGS sequence"/>
</dbReference>
<feature type="signal peptide" evidence="2">
    <location>
        <begin position="1"/>
        <end position="19"/>
    </location>
</feature>
<protein>
    <submittedName>
        <fullName evidence="4">BatD family protein</fullName>
    </submittedName>
</protein>
<feature type="domain" description="DUF7939" evidence="3">
    <location>
        <begin position="472"/>
        <end position="553"/>
    </location>
</feature>
<reference evidence="5" key="1">
    <citation type="submission" date="2023-07" db="EMBL/GenBank/DDBJ databases">
        <title>The carbon used by Thiothrix.</title>
        <authorList>
            <person name="Chen L."/>
        </authorList>
    </citation>
    <scope>NUCLEOTIDE SEQUENCE [LARGE SCALE GENOMIC DNA]</scope>
</reference>
<dbReference type="InterPro" id="IPR057699">
    <property type="entry name" value="DUF7939"/>
</dbReference>
<dbReference type="Pfam" id="PF13584">
    <property type="entry name" value="BatD"/>
    <property type="match status" value="1"/>
</dbReference>
<accession>A0ABU6D1G4</accession>
<comment type="caution">
    <text evidence="4">The sequence shown here is derived from an EMBL/GenBank/DDBJ whole genome shotgun (WGS) entry which is preliminary data.</text>
</comment>
<dbReference type="InterPro" id="IPR025738">
    <property type="entry name" value="BatD"/>
</dbReference>
<proteinExistence type="predicted"/>
<keyword evidence="1" id="KW-0812">Transmembrane</keyword>
<evidence type="ECO:0000313" key="4">
    <source>
        <dbReference type="EMBL" id="MEB4592891.1"/>
    </source>
</evidence>
<dbReference type="PANTHER" id="PTHR40940">
    <property type="entry name" value="PROTEIN BATD-RELATED"/>
    <property type="match status" value="1"/>
</dbReference>
<evidence type="ECO:0000259" key="3">
    <source>
        <dbReference type="Pfam" id="PF25607"/>
    </source>
</evidence>
<evidence type="ECO:0000313" key="5">
    <source>
        <dbReference type="Proteomes" id="UP001308005"/>
    </source>
</evidence>
<keyword evidence="5" id="KW-1185">Reference proteome</keyword>
<dbReference type="RefSeq" id="WP_324697432.1">
    <property type="nucleotide sequence ID" value="NZ_JAYMYJ010000145.1"/>
</dbReference>
<dbReference type="EMBL" id="JAYMYJ010000145">
    <property type="protein sequence ID" value="MEB4592891.1"/>
    <property type="molecule type" value="Genomic_DNA"/>
</dbReference>
<feature type="transmembrane region" description="Helical" evidence="1">
    <location>
        <begin position="422"/>
        <end position="446"/>
    </location>
</feature>
<gene>
    <name evidence="4" type="ORF">VSS37_18070</name>
</gene>
<sequence length="570" mass="61481">MVRLLLIAMLWLTPLWAQAATVVAQLDRNPVALGDPVVLTFTADGIVSGEPDFTPLHQDFELKGQSQSNSFNMVNGVSRVRTEWELHLYPLKTGTVHIPPIQFGGDKSQALDLQVLDQPTPAAGNAPDIFIELAAEPKQPYVQQETIITQRMYHIVQLQPQASLTHPSVESGKGDIQQIGNTVNTTAMRNGRNYQVIERRYALIPQQSGPLTLGRTAFEGILAEPGPGRFDPFGLSGKPIRRFSQPLALQVREQPASYTGKQWLPARSVTLNAHWQTPPDKLKAGEPVTLTLAIVADGLAAEQLPKLEVQVPAGIKAYTDQPELRNEGGSSGVVGVRQEKWVVVAPYNGTYALPGLAVTWWNTATSKQETAKVDAVKMVVTGGQAAPVGTATPPPVAQPQVPAQTNPQAAAASASVSGGFSWAWYAAALLLAWVLLSIAWLVWRWWRKSGGDLKKKAQAAALVSSTRKPDAKAVWRNLEQACHQNQPQAAQDALVQWIGVGLNIQPALIASLRARAEPALQTEIDALNSALYGRGGAGWKGTGLWAAIQHFKPAGQPLRKGSGLADLYPD</sequence>
<keyword evidence="1" id="KW-0472">Membrane</keyword>
<organism evidence="4 5">
    <name type="scientific">Candidatus Thiothrix phosphatis</name>
    <dbReference type="NCBI Taxonomy" id="3112415"/>
    <lineage>
        <taxon>Bacteria</taxon>
        <taxon>Pseudomonadati</taxon>
        <taxon>Pseudomonadota</taxon>
        <taxon>Gammaproteobacteria</taxon>
        <taxon>Thiotrichales</taxon>
        <taxon>Thiotrichaceae</taxon>
        <taxon>Thiothrix</taxon>
    </lineage>
</organism>
<keyword evidence="2" id="KW-0732">Signal</keyword>
<keyword evidence="1" id="KW-1133">Transmembrane helix</keyword>
<evidence type="ECO:0000256" key="1">
    <source>
        <dbReference type="SAM" id="Phobius"/>
    </source>
</evidence>
<dbReference type="Pfam" id="PF25607">
    <property type="entry name" value="DUF7939"/>
    <property type="match status" value="1"/>
</dbReference>
<name>A0ABU6D1G4_9GAMM</name>
<evidence type="ECO:0000256" key="2">
    <source>
        <dbReference type="SAM" id="SignalP"/>
    </source>
</evidence>